<dbReference type="SMART" id="SM00267">
    <property type="entry name" value="GGDEF"/>
    <property type="match status" value="1"/>
</dbReference>
<dbReference type="OrthoDB" id="5289013at2"/>
<feature type="transmembrane region" description="Helical" evidence="5">
    <location>
        <begin position="301"/>
        <end position="323"/>
    </location>
</feature>
<feature type="transmembrane region" description="Helical" evidence="5">
    <location>
        <begin position="335"/>
        <end position="354"/>
    </location>
</feature>
<dbReference type="GO" id="GO:0052621">
    <property type="term" value="F:diguanylate cyclase activity"/>
    <property type="evidence" value="ECO:0007669"/>
    <property type="project" value="UniProtKB-EC"/>
</dbReference>
<evidence type="ECO:0000259" key="6">
    <source>
        <dbReference type="PROSITE" id="PS50887"/>
    </source>
</evidence>
<dbReference type="Gene3D" id="3.30.70.270">
    <property type="match status" value="1"/>
</dbReference>
<dbReference type="InterPro" id="IPR029787">
    <property type="entry name" value="Nucleotide_cyclase"/>
</dbReference>
<evidence type="ECO:0000256" key="3">
    <source>
        <dbReference type="ARBA" id="ARBA00034247"/>
    </source>
</evidence>
<comment type="caution">
    <text evidence="7">The sequence shown here is derived from an EMBL/GenBank/DDBJ whole genome shotgun (WGS) entry which is preliminary data.</text>
</comment>
<dbReference type="InterPro" id="IPR050469">
    <property type="entry name" value="Diguanylate_Cyclase"/>
</dbReference>
<dbReference type="InterPro" id="IPR043128">
    <property type="entry name" value="Rev_trsase/Diguanyl_cyclase"/>
</dbReference>
<dbReference type="GO" id="GO:0043709">
    <property type="term" value="P:cell adhesion involved in single-species biofilm formation"/>
    <property type="evidence" value="ECO:0007669"/>
    <property type="project" value="TreeGrafter"/>
</dbReference>
<feature type="coiled-coil region" evidence="4">
    <location>
        <begin position="413"/>
        <end position="447"/>
    </location>
</feature>
<reference evidence="8" key="1">
    <citation type="journal article" date="2018" name="Front. Microbiol.">
        <title>Genome-Based Analysis Reveals the Taxonomy and Diversity of the Family Idiomarinaceae.</title>
        <authorList>
            <person name="Liu Y."/>
            <person name="Lai Q."/>
            <person name="Shao Z."/>
        </authorList>
    </citation>
    <scope>NUCLEOTIDE SEQUENCE [LARGE SCALE GENOMIC DNA]</scope>
    <source>
        <strain evidence="8">AIS</strain>
    </source>
</reference>
<dbReference type="FunFam" id="3.30.70.270:FF:000001">
    <property type="entry name" value="Diguanylate cyclase domain protein"/>
    <property type="match status" value="1"/>
</dbReference>
<dbReference type="Pfam" id="PF00990">
    <property type="entry name" value="GGDEF"/>
    <property type="match status" value="1"/>
</dbReference>
<organism evidence="7 8">
    <name type="scientific">Aliidiomarina shirensis</name>
    <dbReference type="NCBI Taxonomy" id="1048642"/>
    <lineage>
        <taxon>Bacteria</taxon>
        <taxon>Pseudomonadati</taxon>
        <taxon>Pseudomonadota</taxon>
        <taxon>Gammaproteobacteria</taxon>
        <taxon>Alteromonadales</taxon>
        <taxon>Idiomarinaceae</taxon>
        <taxon>Aliidiomarina</taxon>
    </lineage>
</organism>
<keyword evidence="5" id="KW-0812">Transmembrane</keyword>
<feature type="transmembrane region" description="Helical" evidence="5">
    <location>
        <begin position="246"/>
        <end position="267"/>
    </location>
</feature>
<evidence type="ECO:0000256" key="4">
    <source>
        <dbReference type="SAM" id="Coils"/>
    </source>
</evidence>
<dbReference type="Gene3D" id="2.60.40.2380">
    <property type="match status" value="1"/>
</dbReference>
<keyword evidence="5" id="KW-0472">Membrane</keyword>
<feature type="transmembrane region" description="Helical" evidence="5">
    <location>
        <begin position="180"/>
        <end position="202"/>
    </location>
</feature>
<dbReference type="CDD" id="cd01949">
    <property type="entry name" value="GGDEF"/>
    <property type="match status" value="1"/>
</dbReference>
<evidence type="ECO:0000256" key="5">
    <source>
        <dbReference type="SAM" id="Phobius"/>
    </source>
</evidence>
<dbReference type="Pfam" id="PF07695">
    <property type="entry name" value="7TMR-DISM_7TM"/>
    <property type="match status" value="1"/>
</dbReference>
<dbReference type="PROSITE" id="PS51257">
    <property type="entry name" value="PROKAR_LIPOPROTEIN"/>
    <property type="match status" value="1"/>
</dbReference>
<feature type="transmembrane region" description="Helical" evidence="5">
    <location>
        <begin position="214"/>
        <end position="234"/>
    </location>
</feature>
<dbReference type="AlphaFoldDB" id="A0A432WSN4"/>
<keyword evidence="4" id="KW-0175">Coiled coil</keyword>
<name>A0A432WSN4_9GAMM</name>
<dbReference type="Pfam" id="PF07696">
    <property type="entry name" value="7TMR-DISMED2"/>
    <property type="match status" value="1"/>
</dbReference>
<accession>A0A432WSN4</accession>
<comment type="catalytic activity">
    <reaction evidence="3">
        <text>2 GTP = 3',3'-c-di-GMP + 2 diphosphate</text>
        <dbReference type="Rhea" id="RHEA:24898"/>
        <dbReference type="ChEBI" id="CHEBI:33019"/>
        <dbReference type="ChEBI" id="CHEBI:37565"/>
        <dbReference type="ChEBI" id="CHEBI:58805"/>
        <dbReference type="EC" id="2.7.7.65"/>
    </reaction>
</comment>
<proteinExistence type="predicted"/>
<dbReference type="NCBIfam" id="TIGR00254">
    <property type="entry name" value="GGDEF"/>
    <property type="match status" value="1"/>
</dbReference>
<dbReference type="EC" id="2.7.7.65" evidence="2"/>
<dbReference type="EMBL" id="PIPP01000003">
    <property type="protein sequence ID" value="RUO36785.1"/>
    <property type="molecule type" value="Genomic_DNA"/>
</dbReference>
<dbReference type="PANTHER" id="PTHR45138">
    <property type="entry name" value="REGULATORY COMPONENTS OF SENSORY TRANSDUCTION SYSTEM"/>
    <property type="match status" value="1"/>
</dbReference>
<feature type="transmembrane region" description="Helical" evidence="5">
    <location>
        <begin position="360"/>
        <end position="384"/>
    </location>
</feature>
<dbReference type="PROSITE" id="PS50887">
    <property type="entry name" value="GGDEF"/>
    <property type="match status" value="1"/>
</dbReference>
<dbReference type="GO" id="GO:0005886">
    <property type="term" value="C:plasma membrane"/>
    <property type="evidence" value="ECO:0007669"/>
    <property type="project" value="TreeGrafter"/>
</dbReference>
<dbReference type="PANTHER" id="PTHR45138:SF9">
    <property type="entry name" value="DIGUANYLATE CYCLASE DGCM-RELATED"/>
    <property type="match status" value="1"/>
</dbReference>
<evidence type="ECO:0000313" key="8">
    <source>
        <dbReference type="Proteomes" id="UP000286934"/>
    </source>
</evidence>
<protein>
    <recommendedName>
        <fullName evidence="2">diguanylate cyclase</fullName>
        <ecNumber evidence="2">2.7.7.65</ecNumber>
    </recommendedName>
</protein>
<dbReference type="Proteomes" id="UP000286934">
    <property type="component" value="Unassembled WGS sequence"/>
</dbReference>
<evidence type="ECO:0000256" key="1">
    <source>
        <dbReference type="ARBA" id="ARBA00001946"/>
    </source>
</evidence>
<sequence>MAGWRNTTVNGIRSAIFAVLSSLLLITIGACVAEESITPEIAYYKAENSDVSLNDIREMHPENWTYIGSGPPSFGYDNTPHWLKLELNAASYYRLFHLQYPLLDNVDVYFISPQGEIEHYNVGDKKPFYQRPIAADGFVMPVPFNEPHEVFIRVQTSSSVSVPIRVWETSAFHQAQGPRYVAIGLYFGVLICMVVYNLFGYVVTRETSFFSYSIYVVFTGLLMAALSGVGFRYLWPNWLWLQERAITLFGGLAFVFATLFITQLLGLKKQSKAWHAGLLMLGSFAALVAICSLFLPYAITIFMLLPFAVIACFYVLILGVAMWIKGMQHAQIFTLAWFCFLASIIFNSLGYLGLIDGQFIQRYAIMIGSGIEVLLLSWVITLMYSAERTEKLGAQEQMLKHAVAAQEAQRVLNEELEVRVEDRTRELQEVSESLQKANAELERQSNEDGLTKLFNRRFFDTRIREEFQRSRRSGTPLALILLDIDHFKPLNDTHGHQAGDAVLIEFAQRLQSLATRANDAVCRYGGEEFAVILPATQLASAEVVADRFLKAISEKPFVNISGAKAPPLNVTASAGVAVLEDTMDNATDLVEAADTALYAAKDQGRNMLSLAT</sequence>
<gene>
    <name evidence="7" type="ORF">CWE13_08010</name>
</gene>
<feature type="domain" description="GGDEF" evidence="6">
    <location>
        <begin position="475"/>
        <end position="612"/>
    </location>
</feature>
<dbReference type="GO" id="GO:1902201">
    <property type="term" value="P:negative regulation of bacterial-type flagellum-dependent cell motility"/>
    <property type="evidence" value="ECO:0007669"/>
    <property type="project" value="TreeGrafter"/>
</dbReference>
<dbReference type="InterPro" id="IPR011623">
    <property type="entry name" value="7TMR_DISM_rcpt_extracell_dom1"/>
</dbReference>
<dbReference type="SUPFAM" id="SSF55073">
    <property type="entry name" value="Nucleotide cyclase"/>
    <property type="match status" value="1"/>
</dbReference>
<dbReference type="InterPro" id="IPR011622">
    <property type="entry name" value="7TMR_DISM_rcpt_extracell_dom2"/>
</dbReference>
<dbReference type="InterPro" id="IPR000160">
    <property type="entry name" value="GGDEF_dom"/>
</dbReference>
<evidence type="ECO:0000256" key="2">
    <source>
        <dbReference type="ARBA" id="ARBA00012528"/>
    </source>
</evidence>
<keyword evidence="5" id="KW-1133">Transmembrane helix</keyword>
<keyword evidence="8" id="KW-1185">Reference proteome</keyword>
<feature type="transmembrane region" description="Helical" evidence="5">
    <location>
        <begin position="274"/>
        <end position="295"/>
    </location>
</feature>
<comment type="cofactor">
    <cofactor evidence="1">
        <name>Mg(2+)</name>
        <dbReference type="ChEBI" id="CHEBI:18420"/>
    </cofactor>
</comment>
<evidence type="ECO:0000313" key="7">
    <source>
        <dbReference type="EMBL" id="RUO36785.1"/>
    </source>
</evidence>